<evidence type="ECO:0000256" key="1">
    <source>
        <dbReference type="SAM" id="Phobius"/>
    </source>
</evidence>
<evidence type="ECO:0000313" key="2">
    <source>
        <dbReference type="EMBL" id="ATE85726.1"/>
    </source>
</evidence>
<organism evidence="2 3">
    <name type="scientific">Shigella phage Sf11 SMD-2017</name>
    <dbReference type="NCBI Taxonomy" id="2282196"/>
    <lineage>
        <taxon>Viruses</taxon>
        <taxon>Duplodnaviria</taxon>
        <taxon>Heunggongvirae</taxon>
        <taxon>Uroviricota</taxon>
        <taxon>Caudoviricetes</taxon>
        <taxon>Cedarrivervirus</taxon>
        <taxon>Cedarrivervirus Sf11</taxon>
    </lineage>
</organism>
<reference evidence="2 3" key="1">
    <citation type="submission" date="2017-05" db="EMBL/GenBank/DDBJ databases">
        <title>The isolation and characterization of 16 novel Shigella-infecting phages from the environment.</title>
        <authorList>
            <person name="Doore S.M."/>
            <person name="Schrad J.R."/>
            <person name="Dover J.A."/>
            <person name="Parent K.N."/>
        </authorList>
    </citation>
    <scope>NUCLEOTIDE SEQUENCE [LARGE SCALE GENOMIC DNA]</scope>
</reference>
<feature type="transmembrane region" description="Helical" evidence="1">
    <location>
        <begin position="6"/>
        <end position="25"/>
    </location>
</feature>
<dbReference type="EMBL" id="MF158038">
    <property type="protein sequence ID" value="ATE85726.1"/>
    <property type="molecule type" value="Genomic_DNA"/>
</dbReference>
<keyword evidence="1" id="KW-0812">Transmembrane</keyword>
<gene>
    <name evidence="2" type="ORF">Sf11_gp79</name>
</gene>
<protein>
    <submittedName>
        <fullName evidence="2">Uncharacterized protein</fullName>
    </submittedName>
</protein>
<keyword evidence="3" id="KW-1185">Reference proteome</keyword>
<keyword evidence="1" id="KW-1133">Transmembrane helix</keyword>
<sequence length="31" mass="3213">MTGAAFELIASLVIVAFIIIAVAVSKSGYKE</sequence>
<proteinExistence type="predicted"/>
<dbReference type="Proteomes" id="UP000223389">
    <property type="component" value="Segment"/>
</dbReference>
<keyword evidence="1" id="KW-0472">Membrane</keyword>
<evidence type="ECO:0000313" key="3">
    <source>
        <dbReference type="Proteomes" id="UP000223389"/>
    </source>
</evidence>
<accession>A0A291AXH4</accession>
<name>A0A291AXH4_9CAUD</name>